<dbReference type="EMBL" id="JAESIY010000005">
    <property type="protein sequence ID" value="MBL3656617.1"/>
    <property type="molecule type" value="Genomic_DNA"/>
</dbReference>
<protein>
    <submittedName>
        <fullName evidence="1">DUF3820 family protein</fullName>
    </submittedName>
</protein>
<keyword evidence="2" id="KW-1185">Reference proteome</keyword>
<evidence type="ECO:0000313" key="2">
    <source>
        <dbReference type="Proteomes" id="UP000659388"/>
    </source>
</evidence>
<dbReference type="RefSeq" id="WP_202244404.1">
    <property type="nucleotide sequence ID" value="NZ_JAESIY010000005.1"/>
</dbReference>
<name>A0A937F7T9_9BACT</name>
<dbReference type="Proteomes" id="UP000659388">
    <property type="component" value="Unassembled WGS sequence"/>
</dbReference>
<dbReference type="InterPro" id="IPR024530">
    <property type="entry name" value="QSregVF_b"/>
</dbReference>
<dbReference type="AlphaFoldDB" id="A0A937F7T9"/>
<proteinExistence type="predicted"/>
<reference evidence="1" key="1">
    <citation type="submission" date="2021-01" db="EMBL/GenBank/DDBJ databases">
        <title>Fulvivirga kasyanovii gen. nov., sp nov., a novel member of the phylum Bacteroidetes isolated from seawater in a mussel farm.</title>
        <authorList>
            <person name="Zhao L.-H."/>
            <person name="Wang Z.-J."/>
        </authorList>
    </citation>
    <scope>NUCLEOTIDE SEQUENCE</scope>
    <source>
        <strain evidence="1">2943</strain>
    </source>
</reference>
<organism evidence="1 2">
    <name type="scientific">Fulvivirga sediminis</name>
    <dbReference type="NCBI Taxonomy" id="2803949"/>
    <lineage>
        <taxon>Bacteria</taxon>
        <taxon>Pseudomonadati</taxon>
        <taxon>Bacteroidota</taxon>
        <taxon>Cytophagia</taxon>
        <taxon>Cytophagales</taxon>
        <taxon>Fulvivirgaceae</taxon>
        <taxon>Fulvivirga</taxon>
    </lineage>
</organism>
<sequence length="64" mass="7504">MDGIDMNKARQEMAELLEYRMPFGKYKGTKLMKLPVDYLVWFKQNGFPAGKLGRYLQIVLEFKG</sequence>
<evidence type="ECO:0000313" key="1">
    <source>
        <dbReference type="EMBL" id="MBL3656617.1"/>
    </source>
</evidence>
<gene>
    <name evidence="1" type="ORF">JL102_10770</name>
</gene>
<dbReference type="Pfam" id="PF12843">
    <property type="entry name" value="QSregVF_b"/>
    <property type="match status" value="1"/>
</dbReference>
<comment type="caution">
    <text evidence="1">The sequence shown here is derived from an EMBL/GenBank/DDBJ whole genome shotgun (WGS) entry which is preliminary data.</text>
</comment>
<accession>A0A937F7T9</accession>